<dbReference type="Proteomes" id="UP000295292">
    <property type="component" value="Unassembled WGS sequence"/>
</dbReference>
<dbReference type="EMBL" id="SNYV01000013">
    <property type="protein sequence ID" value="TDQ77898.1"/>
    <property type="molecule type" value="Genomic_DNA"/>
</dbReference>
<reference evidence="1 2" key="1">
    <citation type="submission" date="2019-03" db="EMBL/GenBank/DDBJ databases">
        <title>Genomic Encyclopedia of Archaeal and Bacterial Type Strains, Phase II (KMG-II): from individual species to whole genera.</title>
        <authorList>
            <person name="Goeker M."/>
        </authorList>
    </citation>
    <scope>NUCLEOTIDE SEQUENCE [LARGE SCALE GENOMIC DNA]</scope>
    <source>
        <strain evidence="1 2">DSM 28353</strain>
    </source>
</reference>
<keyword evidence="2" id="KW-1185">Reference proteome</keyword>
<sequence length="34" mass="4258">MAEEATRFDFILRRNYITVKTNSSRLVYYYFMEE</sequence>
<gene>
    <name evidence="1" type="ORF">CLV99_1868</name>
</gene>
<protein>
    <submittedName>
        <fullName evidence="1">Uncharacterized protein</fullName>
    </submittedName>
</protein>
<comment type="caution">
    <text evidence="1">The sequence shown here is derived from an EMBL/GenBank/DDBJ whole genome shotgun (WGS) entry which is preliminary data.</text>
</comment>
<proteinExistence type="predicted"/>
<name>A0A4V3DDS4_9SPHI</name>
<evidence type="ECO:0000313" key="1">
    <source>
        <dbReference type="EMBL" id="TDQ77898.1"/>
    </source>
</evidence>
<accession>A0A4V3DDS4</accession>
<dbReference type="AlphaFoldDB" id="A0A4V3DDS4"/>
<organism evidence="1 2">
    <name type="scientific">Sphingobacterium yanglingense</name>
    <dbReference type="NCBI Taxonomy" id="1437280"/>
    <lineage>
        <taxon>Bacteria</taxon>
        <taxon>Pseudomonadati</taxon>
        <taxon>Bacteroidota</taxon>
        <taxon>Sphingobacteriia</taxon>
        <taxon>Sphingobacteriales</taxon>
        <taxon>Sphingobacteriaceae</taxon>
        <taxon>Sphingobacterium</taxon>
    </lineage>
</organism>
<evidence type="ECO:0000313" key="2">
    <source>
        <dbReference type="Proteomes" id="UP000295292"/>
    </source>
</evidence>